<organism evidence="3 4">
    <name type="scientific">Psychrobacter halodurans</name>
    <dbReference type="NCBI Taxonomy" id="2818439"/>
    <lineage>
        <taxon>Bacteria</taxon>
        <taxon>Pseudomonadati</taxon>
        <taxon>Pseudomonadota</taxon>
        <taxon>Gammaproteobacteria</taxon>
        <taxon>Moraxellales</taxon>
        <taxon>Moraxellaceae</taxon>
        <taxon>Psychrobacter</taxon>
    </lineage>
</organism>
<dbReference type="EMBL" id="JAGBKN010000014">
    <property type="protein sequence ID" value="MBO1517213.1"/>
    <property type="molecule type" value="Genomic_DNA"/>
</dbReference>
<feature type="transmembrane region" description="Helical" evidence="2">
    <location>
        <begin position="208"/>
        <end position="230"/>
    </location>
</feature>
<keyword evidence="4" id="KW-1185">Reference proteome</keyword>
<evidence type="ECO:0000313" key="4">
    <source>
        <dbReference type="Proteomes" id="UP000664161"/>
    </source>
</evidence>
<feature type="compositionally biased region" description="Low complexity" evidence="1">
    <location>
        <begin position="242"/>
        <end position="290"/>
    </location>
</feature>
<protein>
    <submittedName>
        <fullName evidence="3">Uncharacterized protein</fullName>
    </submittedName>
</protein>
<feature type="compositionally biased region" description="Low complexity" evidence="1">
    <location>
        <begin position="172"/>
        <end position="183"/>
    </location>
</feature>
<dbReference type="Proteomes" id="UP000664161">
    <property type="component" value="Unassembled WGS sequence"/>
</dbReference>
<keyword evidence="2" id="KW-1133">Transmembrane helix</keyword>
<feature type="region of interest" description="Disordered" evidence="1">
    <location>
        <begin position="231"/>
        <end position="348"/>
    </location>
</feature>
<evidence type="ECO:0000256" key="1">
    <source>
        <dbReference type="SAM" id="MobiDB-lite"/>
    </source>
</evidence>
<comment type="caution">
    <text evidence="3">The sequence shown here is derived from an EMBL/GenBank/DDBJ whole genome shotgun (WGS) entry which is preliminary data.</text>
</comment>
<evidence type="ECO:0000256" key="2">
    <source>
        <dbReference type="SAM" id="Phobius"/>
    </source>
</evidence>
<feature type="compositionally biased region" description="Polar residues" evidence="1">
    <location>
        <begin position="231"/>
        <end position="241"/>
    </location>
</feature>
<keyword evidence="2" id="KW-0472">Membrane</keyword>
<feature type="region of interest" description="Disordered" evidence="1">
    <location>
        <begin position="43"/>
        <end position="142"/>
    </location>
</feature>
<feature type="compositionally biased region" description="Polar residues" evidence="1">
    <location>
        <begin position="184"/>
        <end position="200"/>
    </location>
</feature>
<accession>A0AAW4IWR7</accession>
<evidence type="ECO:0000313" key="3">
    <source>
        <dbReference type="EMBL" id="MBO1517213.1"/>
    </source>
</evidence>
<reference evidence="3 4" key="1">
    <citation type="submission" date="2021-03" db="EMBL/GenBank/DDBJ databases">
        <authorList>
            <person name="Shang D.-D."/>
            <person name="Du Z.-J."/>
            <person name="Chen G.-J."/>
        </authorList>
    </citation>
    <scope>NUCLEOTIDE SEQUENCE [LARGE SCALE GENOMIC DNA]</scope>
    <source>
        <strain evidence="3 4">F2608</strain>
    </source>
</reference>
<feature type="compositionally biased region" description="Basic and acidic residues" evidence="1">
    <location>
        <begin position="160"/>
        <end position="169"/>
    </location>
</feature>
<gene>
    <name evidence="3" type="ORF">J3491_07695</name>
</gene>
<feature type="compositionally biased region" description="Basic and acidic residues" evidence="1">
    <location>
        <begin position="47"/>
        <end position="56"/>
    </location>
</feature>
<dbReference type="RefSeq" id="WP_207969732.1">
    <property type="nucleotide sequence ID" value="NZ_JAGBKN010000014.1"/>
</dbReference>
<feature type="region of interest" description="Disordered" evidence="1">
    <location>
        <begin position="159"/>
        <end position="202"/>
    </location>
</feature>
<sequence length="348" mass="37805">MNDINNDSSIDLEAKLDTKLAKKIANAKNRRDKRNGDIYKRFLKRVQHPESHKKLEPLNSARHLPTYEPLTDEELQFFASQDKHDTQPTKLPKEATAAAPDTERDNDTLDFTLDFSEPDRTTTTSHSVSTPEGELDTDKGTGSVFSADIVEVDSGVAPKHHIDDHEPQDRQAAASTEIEASSSQHTDSQSIDPQAEQTLASKRKPSTLIIGIGSVLLAAAVLGYAAITYFSNDTKDNPTQSTEATTPDNDNAAATGTVAVATQQEQDAMTDTSATADHTASNDSDAALSSDESDAIATTEQPADESQDNAASTSEDKDLDTELDAEPVITYEEFKDESQTTLYRETND</sequence>
<keyword evidence="2" id="KW-0812">Transmembrane</keyword>
<name>A0AAW4IWR7_9GAMM</name>
<feature type="compositionally biased region" description="Polar residues" evidence="1">
    <location>
        <begin position="339"/>
        <end position="348"/>
    </location>
</feature>
<proteinExistence type="predicted"/>
<feature type="compositionally biased region" description="Polar residues" evidence="1">
    <location>
        <begin position="121"/>
        <end position="130"/>
    </location>
</feature>
<feature type="compositionally biased region" description="Basic and acidic residues" evidence="1">
    <location>
        <begin position="81"/>
        <end position="93"/>
    </location>
</feature>
<dbReference type="AlphaFoldDB" id="A0AAW4IWR7"/>